<name>A0AAW0VP99_CHEQU</name>
<dbReference type="AlphaFoldDB" id="A0AAW0VP99"/>
<comment type="caution">
    <text evidence="1">The sequence shown here is derived from an EMBL/GenBank/DDBJ whole genome shotgun (WGS) entry which is preliminary data.</text>
</comment>
<reference evidence="1 2" key="1">
    <citation type="journal article" date="2024" name="BMC Genomics">
        <title>Genome assembly of redclaw crayfish (Cherax quadricarinatus) provides insights into its immune adaptation and hypoxia tolerance.</title>
        <authorList>
            <person name="Liu Z."/>
            <person name="Zheng J."/>
            <person name="Li H."/>
            <person name="Fang K."/>
            <person name="Wang S."/>
            <person name="He J."/>
            <person name="Zhou D."/>
            <person name="Weng S."/>
            <person name="Chi M."/>
            <person name="Gu Z."/>
            <person name="He J."/>
            <person name="Li F."/>
            <person name="Wang M."/>
        </authorList>
    </citation>
    <scope>NUCLEOTIDE SEQUENCE [LARGE SCALE GENOMIC DNA]</scope>
    <source>
        <strain evidence="1">ZL_2023a</strain>
    </source>
</reference>
<dbReference type="InterPro" id="IPR043137">
    <property type="entry name" value="GGT_ssub_C"/>
</dbReference>
<feature type="non-terminal residue" evidence="1">
    <location>
        <position position="106"/>
    </location>
</feature>
<dbReference type="EMBL" id="JARKIK010004841">
    <property type="protein sequence ID" value="KAK8718645.1"/>
    <property type="molecule type" value="Genomic_DNA"/>
</dbReference>
<dbReference type="Gene3D" id="3.60.20.40">
    <property type="match status" value="1"/>
</dbReference>
<dbReference type="InterPro" id="IPR029055">
    <property type="entry name" value="Ntn_hydrolases_N"/>
</dbReference>
<accession>A0AAW0VP99</accession>
<feature type="non-terminal residue" evidence="1">
    <location>
        <position position="1"/>
    </location>
</feature>
<evidence type="ECO:0000313" key="2">
    <source>
        <dbReference type="Proteomes" id="UP001445076"/>
    </source>
</evidence>
<organism evidence="1 2">
    <name type="scientific">Cherax quadricarinatus</name>
    <name type="common">Australian red claw crayfish</name>
    <dbReference type="NCBI Taxonomy" id="27406"/>
    <lineage>
        <taxon>Eukaryota</taxon>
        <taxon>Metazoa</taxon>
        <taxon>Ecdysozoa</taxon>
        <taxon>Arthropoda</taxon>
        <taxon>Crustacea</taxon>
        <taxon>Multicrustacea</taxon>
        <taxon>Malacostraca</taxon>
        <taxon>Eumalacostraca</taxon>
        <taxon>Eucarida</taxon>
        <taxon>Decapoda</taxon>
        <taxon>Pleocyemata</taxon>
        <taxon>Astacidea</taxon>
        <taxon>Parastacoidea</taxon>
        <taxon>Parastacidae</taxon>
        <taxon>Cherax</taxon>
    </lineage>
</organism>
<keyword evidence="2" id="KW-1185">Reference proteome</keyword>
<sequence length="106" mass="11813">GLGTYFGSRVMTKHGILFNNHLANMLPHTHQEDNQHSHARPLTSYTPLIITDSRQVCGRRVVLAAPEVGAAVQVVAQVVFRDNDLTQAIEQPRITVKLDNNQVFVE</sequence>
<dbReference type="Pfam" id="PF01019">
    <property type="entry name" value="G_glu_transpept"/>
    <property type="match status" value="1"/>
</dbReference>
<gene>
    <name evidence="1" type="ORF">OTU49_014578</name>
</gene>
<dbReference type="SUPFAM" id="SSF56235">
    <property type="entry name" value="N-terminal nucleophile aminohydrolases (Ntn hydrolases)"/>
    <property type="match status" value="1"/>
</dbReference>
<evidence type="ECO:0000313" key="1">
    <source>
        <dbReference type="EMBL" id="KAK8718645.1"/>
    </source>
</evidence>
<proteinExistence type="predicted"/>
<dbReference type="Proteomes" id="UP001445076">
    <property type="component" value="Unassembled WGS sequence"/>
</dbReference>
<protein>
    <submittedName>
        <fullName evidence="1">Uncharacterized protein</fullName>
    </submittedName>
</protein>